<dbReference type="EMBL" id="HBUF01037383">
    <property type="protein sequence ID" value="CAG6616937.1"/>
    <property type="molecule type" value="Transcribed_RNA"/>
</dbReference>
<dbReference type="EMBL" id="HBUF01037384">
    <property type="protein sequence ID" value="CAG6616939.1"/>
    <property type="molecule type" value="Transcribed_RNA"/>
</dbReference>
<accession>A0A8D8LV45</accession>
<dbReference type="AlphaFoldDB" id="A0A8D8LV45"/>
<proteinExistence type="predicted"/>
<reference evidence="1" key="1">
    <citation type="submission" date="2021-05" db="EMBL/GenBank/DDBJ databases">
        <authorList>
            <person name="Alioto T."/>
            <person name="Alioto T."/>
            <person name="Gomez Garrido J."/>
        </authorList>
    </citation>
    <scope>NUCLEOTIDE SEQUENCE</scope>
</reference>
<dbReference type="EMBL" id="HBUF01383165">
    <property type="protein sequence ID" value="CAG6731089.1"/>
    <property type="molecule type" value="Transcribed_RNA"/>
</dbReference>
<dbReference type="EMBL" id="HBUF01205656">
    <property type="protein sequence ID" value="CAG6663687.1"/>
    <property type="molecule type" value="Transcribed_RNA"/>
</dbReference>
<name>A0A8D8LV45_9HEMI</name>
<dbReference type="EMBL" id="HBUF01646492">
    <property type="protein sequence ID" value="CAG6786021.1"/>
    <property type="molecule type" value="Transcribed_RNA"/>
</dbReference>
<dbReference type="EMBL" id="HBUF01037385">
    <property type="protein sequence ID" value="CAG6616941.1"/>
    <property type="molecule type" value="Transcribed_RNA"/>
</dbReference>
<organism evidence="1">
    <name type="scientific">Cacopsylla melanoneura</name>
    <dbReference type="NCBI Taxonomy" id="428564"/>
    <lineage>
        <taxon>Eukaryota</taxon>
        <taxon>Metazoa</taxon>
        <taxon>Ecdysozoa</taxon>
        <taxon>Arthropoda</taxon>
        <taxon>Hexapoda</taxon>
        <taxon>Insecta</taxon>
        <taxon>Pterygota</taxon>
        <taxon>Neoptera</taxon>
        <taxon>Paraneoptera</taxon>
        <taxon>Hemiptera</taxon>
        <taxon>Sternorrhyncha</taxon>
        <taxon>Psylloidea</taxon>
        <taxon>Psyllidae</taxon>
        <taxon>Psyllinae</taxon>
        <taxon>Cacopsylla</taxon>
    </lineage>
</organism>
<dbReference type="EMBL" id="HBUF01646493">
    <property type="protein sequence ID" value="CAG6786023.1"/>
    <property type="molecule type" value="Transcribed_RNA"/>
</dbReference>
<evidence type="ECO:0000313" key="1">
    <source>
        <dbReference type="EMBL" id="CAG6616939.1"/>
    </source>
</evidence>
<dbReference type="EMBL" id="HBUF01383164">
    <property type="protein sequence ID" value="CAG6731087.1"/>
    <property type="molecule type" value="Transcribed_RNA"/>
</dbReference>
<dbReference type="EMBL" id="HBUF01383166">
    <property type="protein sequence ID" value="CAG6731091.1"/>
    <property type="molecule type" value="Transcribed_RNA"/>
</dbReference>
<protein>
    <submittedName>
        <fullName evidence="1">Uncharacterized protein</fullName>
    </submittedName>
</protein>
<sequence length="115" mass="13056">MMTRSSLLWLKKCKPLSGNIEIMDIRVGYSRGTTLFGSRRCRTASSGNATFIVEPKWRMRMEVRRMSACCSTGLRSSTLLFRRDSMSGTRTLAACSVQAFISQNIRPKVTNMFME</sequence>
<dbReference type="EMBL" id="HBUF01205657">
    <property type="protein sequence ID" value="CAG6663690.1"/>
    <property type="molecule type" value="Transcribed_RNA"/>
</dbReference>